<evidence type="ECO:0000256" key="5">
    <source>
        <dbReference type="SAM" id="SignalP"/>
    </source>
</evidence>
<dbReference type="AlphaFoldDB" id="A0A8S1KDC0"/>
<evidence type="ECO:0008006" key="8">
    <source>
        <dbReference type="Google" id="ProtNLM"/>
    </source>
</evidence>
<feature type="chain" id="PRO_5035935480" description="Serine carboxypeptidase" evidence="5">
    <location>
        <begin position="21"/>
        <end position="444"/>
    </location>
</feature>
<keyword evidence="2" id="KW-0645">Protease</keyword>
<gene>
    <name evidence="6" type="ORF">PSON_ATCC_30995.1.T0070176</name>
</gene>
<evidence type="ECO:0000256" key="4">
    <source>
        <dbReference type="ARBA" id="ARBA00023180"/>
    </source>
</evidence>
<accession>A0A8S1KDC0</accession>
<dbReference type="Proteomes" id="UP000692954">
    <property type="component" value="Unassembled WGS sequence"/>
</dbReference>
<reference evidence="6" key="1">
    <citation type="submission" date="2021-01" db="EMBL/GenBank/DDBJ databases">
        <authorList>
            <consortium name="Genoscope - CEA"/>
            <person name="William W."/>
        </authorList>
    </citation>
    <scope>NUCLEOTIDE SEQUENCE</scope>
</reference>
<dbReference type="Pfam" id="PF00450">
    <property type="entry name" value="Peptidase_S10"/>
    <property type="match status" value="1"/>
</dbReference>
<proteinExistence type="predicted"/>
<dbReference type="FunFam" id="3.40.50.1820:FF:000408">
    <property type="entry name" value="Carboxypeptidase"/>
    <property type="match status" value="1"/>
</dbReference>
<name>A0A8S1KDC0_9CILI</name>
<keyword evidence="5" id="KW-0732">Signal</keyword>
<dbReference type="PROSITE" id="PS00560">
    <property type="entry name" value="CARBOXYPEPT_SER_HIS"/>
    <property type="match status" value="1"/>
</dbReference>
<dbReference type="PANTHER" id="PTHR11802">
    <property type="entry name" value="SERINE PROTEASE FAMILY S10 SERINE CARBOXYPEPTIDASE"/>
    <property type="match status" value="1"/>
</dbReference>
<dbReference type="GO" id="GO:0006508">
    <property type="term" value="P:proteolysis"/>
    <property type="evidence" value="ECO:0007669"/>
    <property type="project" value="UniProtKB-KW"/>
</dbReference>
<comment type="caution">
    <text evidence="6">The sequence shown here is derived from an EMBL/GenBank/DDBJ whole genome shotgun (WGS) entry which is preliminary data.</text>
</comment>
<keyword evidence="4" id="KW-0325">Glycoprotein</keyword>
<dbReference type="EMBL" id="CAJJDN010000007">
    <property type="protein sequence ID" value="CAD8053118.1"/>
    <property type="molecule type" value="Genomic_DNA"/>
</dbReference>
<evidence type="ECO:0000256" key="2">
    <source>
        <dbReference type="ARBA" id="ARBA00022670"/>
    </source>
</evidence>
<evidence type="ECO:0000256" key="1">
    <source>
        <dbReference type="ARBA" id="ARBA00022645"/>
    </source>
</evidence>
<sequence>MGKLMILLTLLIGFSFESFTFIDQKNFYKQLEPLTDFYSETGYIGVNDQENGNNQFFYHLFLKEGTQEIADVKKDDNFILWLNGGPGCASLMHIFQNVGPYHVYKKGDNDYSIKKGENTWNKVAHVIFIDQPFDVGLSYSNPNLNVDSSDLAGLYLVEFFRIFFEYRPQFKQTKFYVFGVSFGGHYVPAVGAALAKSNLEMNFQGIAFGNGWTDALLQYQSYAPMLYSLGIFNEKKRKLTENQMAKAQEDVLNQQYQMSTTDGFAGIFIILSVFTGKVSPYDYQDYLNQEQPEDMYSGFINQYKKQFGAPDDIFYSPCNGQVEQNFFIDISVSQKHNVEFLLNKGKKVMIYQGSRDIICNTPSINYVVNQLDWKDIYEWKKQQKQTFKAKREGYDIEETAGTIKKYKNFYYATIYNAGHMAPNNIPIASLKMLTHFLNDDDIWN</sequence>
<evidence type="ECO:0000313" key="6">
    <source>
        <dbReference type="EMBL" id="CAD8053118.1"/>
    </source>
</evidence>
<organism evidence="6 7">
    <name type="scientific">Paramecium sonneborni</name>
    <dbReference type="NCBI Taxonomy" id="65129"/>
    <lineage>
        <taxon>Eukaryota</taxon>
        <taxon>Sar</taxon>
        <taxon>Alveolata</taxon>
        <taxon>Ciliophora</taxon>
        <taxon>Intramacronucleata</taxon>
        <taxon>Oligohymenophorea</taxon>
        <taxon>Peniculida</taxon>
        <taxon>Parameciidae</taxon>
        <taxon>Paramecium</taxon>
    </lineage>
</organism>
<keyword evidence="1" id="KW-0121">Carboxypeptidase</keyword>
<evidence type="ECO:0000256" key="3">
    <source>
        <dbReference type="ARBA" id="ARBA00022801"/>
    </source>
</evidence>
<protein>
    <recommendedName>
        <fullName evidence="8">Serine carboxypeptidase</fullName>
    </recommendedName>
</protein>
<dbReference type="GO" id="GO:0004185">
    <property type="term" value="F:serine-type carboxypeptidase activity"/>
    <property type="evidence" value="ECO:0007669"/>
    <property type="project" value="InterPro"/>
</dbReference>
<keyword evidence="3" id="KW-0378">Hydrolase</keyword>
<keyword evidence="7" id="KW-1185">Reference proteome</keyword>
<dbReference type="PANTHER" id="PTHR11802:SF113">
    <property type="entry name" value="SERINE CARBOXYPEPTIDASE CTSA-4.1"/>
    <property type="match status" value="1"/>
</dbReference>
<feature type="signal peptide" evidence="5">
    <location>
        <begin position="1"/>
        <end position="20"/>
    </location>
</feature>
<evidence type="ECO:0000313" key="7">
    <source>
        <dbReference type="Proteomes" id="UP000692954"/>
    </source>
</evidence>
<dbReference type="InterPro" id="IPR001563">
    <property type="entry name" value="Peptidase_S10"/>
</dbReference>
<dbReference type="InterPro" id="IPR033124">
    <property type="entry name" value="Ser_caboxypep_his_AS"/>
</dbReference>
<dbReference type="OrthoDB" id="443318at2759"/>